<proteinExistence type="predicted"/>
<dbReference type="EMBL" id="JAINUF010000020">
    <property type="protein sequence ID" value="KAJ8335773.1"/>
    <property type="molecule type" value="Genomic_DNA"/>
</dbReference>
<feature type="coiled-coil region" evidence="1">
    <location>
        <begin position="409"/>
        <end position="486"/>
    </location>
</feature>
<evidence type="ECO:0000256" key="1">
    <source>
        <dbReference type="SAM" id="Coils"/>
    </source>
</evidence>
<feature type="coiled-coil region" evidence="1">
    <location>
        <begin position="251"/>
        <end position="292"/>
    </location>
</feature>
<protein>
    <submittedName>
        <fullName evidence="2">Uncharacterized protein</fullName>
    </submittedName>
</protein>
<feature type="coiled-coil region" evidence="1">
    <location>
        <begin position="342"/>
        <end position="369"/>
    </location>
</feature>
<comment type="caution">
    <text evidence="2">The sequence shown here is derived from an EMBL/GenBank/DDBJ whole genome shotgun (WGS) entry which is preliminary data.</text>
</comment>
<sequence length="504" mass="61538">MRTQTRKDVKQLKQVRDKMDFMLREEILEIERLQSLGAALTSQRETMQASLEIQRQEMDREVRALEMLREEKEEIEDLTNSLRKLIEVQREEYVAEKLTSREMWRKDLETLKMEEDELQASLKVERDKSERLKKKIKQEINRVREETEDEKENLRRAKETQMELLETERVIVETLERERNKKRAVVMRASAAVESERRSLQDDLVLWERERINLVNHRREERLRFEEEQLKMTNALERERHKNLAEREGLVEEKQTIIDNWQNEKAGLKEAIQRTREEFRTKREEVHREREKGLESNKLMLQKASEMAKEELEREKNHMRIAFQVKLEKMEAANTEQKKSMLEESMRLMEQFQKEMDCLHEQNKRNQAHRLKKRAAVEEDMERERLLFIEEHFRLEEQLKKMKWEKDNKRIAREEMMKMELKNSEMQDMTEQWAKLRLVKRKWWAIEKKVIQERKQELESQILASRKQWQVDRLNLEGEKKVAENQVKKGKIKLWFLSLIGCNK</sequence>
<accession>A0A9Q1IBL5</accession>
<feature type="coiled-coil region" evidence="1">
    <location>
        <begin position="48"/>
        <end position="210"/>
    </location>
</feature>
<evidence type="ECO:0000313" key="3">
    <source>
        <dbReference type="Proteomes" id="UP001152622"/>
    </source>
</evidence>
<keyword evidence="3" id="KW-1185">Reference proteome</keyword>
<dbReference type="OrthoDB" id="10651930at2759"/>
<keyword evidence="1" id="KW-0175">Coiled coil</keyword>
<gene>
    <name evidence="2" type="ORF">SKAU_G00391150</name>
</gene>
<reference evidence="2" key="1">
    <citation type="journal article" date="2023" name="Science">
        <title>Genome structures resolve the early diversification of teleost fishes.</title>
        <authorList>
            <person name="Parey E."/>
            <person name="Louis A."/>
            <person name="Montfort J."/>
            <person name="Bouchez O."/>
            <person name="Roques C."/>
            <person name="Iampietro C."/>
            <person name="Lluch J."/>
            <person name="Castinel A."/>
            <person name="Donnadieu C."/>
            <person name="Desvignes T."/>
            <person name="Floi Bucao C."/>
            <person name="Jouanno E."/>
            <person name="Wen M."/>
            <person name="Mejri S."/>
            <person name="Dirks R."/>
            <person name="Jansen H."/>
            <person name="Henkel C."/>
            <person name="Chen W.J."/>
            <person name="Zahm M."/>
            <person name="Cabau C."/>
            <person name="Klopp C."/>
            <person name="Thompson A.W."/>
            <person name="Robinson-Rechavi M."/>
            <person name="Braasch I."/>
            <person name="Lecointre G."/>
            <person name="Bobe J."/>
            <person name="Postlethwait J.H."/>
            <person name="Berthelot C."/>
            <person name="Roest Crollius H."/>
            <person name="Guiguen Y."/>
        </authorList>
    </citation>
    <scope>NUCLEOTIDE SEQUENCE</scope>
    <source>
        <strain evidence="2">WJC10195</strain>
    </source>
</reference>
<evidence type="ECO:0000313" key="2">
    <source>
        <dbReference type="EMBL" id="KAJ8335773.1"/>
    </source>
</evidence>
<organism evidence="2 3">
    <name type="scientific">Synaphobranchus kaupii</name>
    <name type="common">Kaup's arrowtooth eel</name>
    <dbReference type="NCBI Taxonomy" id="118154"/>
    <lineage>
        <taxon>Eukaryota</taxon>
        <taxon>Metazoa</taxon>
        <taxon>Chordata</taxon>
        <taxon>Craniata</taxon>
        <taxon>Vertebrata</taxon>
        <taxon>Euteleostomi</taxon>
        <taxon>Actinopterygii</taxon>
        <taxon>Neopterygii</taxon>
        <taxon>Teleostei</taxon>
        <taxon>Anguilliformes</taxon>
        <taxon>Synaphobranchidae</taxon>
        <taxon>Synaphobranchus</taxon>
    </lineage>
</organism>
<name>A0A9Q1IBL5_SYNKA</name>
<dbReference type="AlphaFoldDB" id="A0A9Q1IBL5"/>
<dbReference type="Proteomes" id="UP001152622">
    <property type="component" value="Chromosome 20"/>
</dbReference>